<protein>
    <submittedName>
        <fullName evidence="2">Polysaccharide pyruvyl transferase family protein</fullName>
        <ecNumber evidence="2">2.4.-.-</ecNumber>
    </submittedName>
</protein>
<dbReference type="GO" id="GO:0016757">
    <property type="term" value="F:glycosyltransferase activity"/>
    <property type="evidence" value="ECO:0007669"/>
    <property type="project" value="UniProtKB-KW"/>
</dbReference>
<keyword evidence="2" id="KW-0328">Glycosyltransferase</keyword>
<keyword evidence="2" id="KW-0808">Transferase</keyword>
<evidence type="ECO:0000313" key="3">
    <source>
        <dbReference type="Proteomes" id="UP001597100"/>
    </source>
</evidence>
<dbReference type="Proteomes" id="UP001597100">
    <property type="component" value="Unassembled WGS sequence"/>
</dbReference>
<gene>
    <name evidence="2" type="ORF">ACFQ1G_03010</name>
</gene>
<evidence type="ECO:0000313" key="2">
    <source>
        <dbReference type="EMBL" id="MFD0975751.1"/>
    </source>
</evidence>
<proteinExistence type="predicted"/>
<dbReference type="EC" id="2.4.-.-" evidence="2"/>
<comment type="caution">
    <text evidence="2">The sequence shown here is derived from an EMBL/GenBank/DDBJ whole genome shotgun (WGS) entry which is preliminary data.</text>
</comment>
<reference evidence="3" key="1">
    <citation type="journal article" date="2019" name="Int. J. Syst. Evol. Microbiol.">
        <title>The Global Catalogue of Microorganisms (GCM) 10K type strain sequencing project: providing services to taxonomists for standard genome sequencing and annotation.</title>
        <authorList>
            <consortium name="The Broad Institute Genomics Platform"/>
            <consortium name="The Broad Institute Genome Sequencing Center for Infectious Disease"/>
            <person name="Wu L."/>
            <person name="Ma J."/>
        </authorList>
    </citation>
    <scope>NUCLEOTIDE SEQUENCE [LARGE SCALE GENOMIC DNA]</scope>
    <source>
        <strain evidence="3">CCUG 60898</strain>
    </source>
</reference>
<accession>A0ABW3ICQ8</accession>
<dbReference type="EMBL" id="JBHTJP010000032">
    <property type="protein sequence ID" value="MFD0975751.1"/>
    <property type="molecule type" value="Genomic_DNA"/>
</dbReference>
<dbReference type="Pfam" id="PF04230">
    <property type="entry name" value="PS_pyruv_trans"/>
    <property type="match status" value="1"/>
</dbReference>
<keyword evidence="3" id="KW-1185">Reference proteome</keyword>
<evidence type="ECO:0000259" key="1">
    <source>
        <dbReference type="Pfam" id="PF04230"/>
    </source>
</evidence>
<sequence length="274" mass="30911">MTNRYLKYFTKILDQDSCILKWSASGITKKNIGDALNPFLFEKITEKKVVNLQEVLNLGIKPVYSFIGSVLDNSSVRNLTVIGSGFKREDSRVFVKPKKVVACRGPLTRNKLLKAGVVDVPEIYGDPAILLPMFFDPDVEKTYKFGIIPHYIDHDAEVITLWKNKPDVKFIDVYSDLETFVNDLKSCEYTFSSSLHGVILSHAYGIPSVWIKLSEKIAGGNFKFDDYFQSVDIKVKPIIPGTSGVSFEEILNAATLPDFNSLQNRLFKEIKINV</sequence>
<dbReference type="InterPro" id="IPR007345">
    <property type="entry name" value="Polysacch_pyruvyl_Trfase"/>
</dbReference>
<name>A0ABW3ICQ8_9FLAO</name>
<feature type="domain" description="Polysaccharide pyruvyl transferase" evidence="1">
    <location>
        <begin position="87"/>
        <end position="212"/>
    </location>
</feature>
<organism evidence="2 3">
    <name type="scientific">Salinimicrobium gaetbulicola</name>
    <dbReference type="NCBI Taxonomy" id="999702"/>
    <lineage>
        <taxon>Bacteria</taxon>
        <taxon>Pseudomonadati</taxon>
        <taxon>Bacteroidota</taxon>
        <taxon>Flavobacteriia</taxon>
        <taxon>Flavobacteriales</taxon>
        <taxon>Flavobacteriaceae</taxon>
        <taxon>Salinimicrobium</taxon>
    </lineage>
</organism>
<dbReference type="RefSeq" id="WP_380736790.1">
    <property type="nucleotide sequence ID" value="NZ_JBHTJP010000032.1"/>
</dbReference>